<dbReference type="AlphaFoldDB" id="A0A0P1B4W5"/>
<name>A0A0P1B4W5_PLAHL</name>
<keyword evidence="4 6" id="KW-1133">Transmembrane helix</keyword>
<evidence type="ECO:0000256" key="4">
    <source>
        <dbReference type="ARBA" id="ARBA00022989"/>
    </source>
</evidence>
<dbReference type="STRING" id="4781.A0A0P1B4W5"/>
<dbReference type="PANTHER" id="PTHR33966:SF1">
    <property type="entry name" value="PROTEIN ODR-4 HOMOLOG"/>
    <property type="match status" value="1"/>
</dbReference>
<evidence type="ECO:0000256" key="6">
    <source>
        <dbReference type="SAM" id="Phobius"/>
    </source>
</evidence>
<feature type="transmembrane region" description="Helical" evidence="6">
    <location>
        <begin position="403"/>
        <end position="422"/>
    </location>
</feature>
<dbReference type="Pfam" id="PF14778">
    <property type="entry name" value="ODR4-like"/>
    <property type="match status" value="1"/>
</dbReference>
<evidence type="ECO:0000256" key="1">
    <source>
        <dbReference type="ARBA" id="ARBA00004370"/>
    </source>
</evidence>
<evidence type="ECO:0000256" key="5">
    <source>
        <dbReference type="ARBA" id="ARBA00023136"/>
    </source>
</evidence>
<dbReference type="Proteomes" id="UP000054928">
    <property type="component" value="Unassembled WGS sequence"/>
</dbReference>
<keyword evidence="3 6" id="KW-0812">Transmembrane</keyword>
<protein>
    <submittedName>
        <fullName evidence="7">Uncharacterized protein</fullName>
    </submittedName>
</protein>
<dbReference type="GO" id="GO:0012505">
    <property type="term" value="C:endomembrane system"/>
    <property type="evidence" value="ECO:0007669"/>
    <property type="project" value="TreeGrafter"/>
</dbReference>
<dbReference type="EMBL" id="CCYD01003042">
    <property type="protein sequence ID" value="CEG49376.1"/>
    <property type="molecule type" value="Genomic_DNA"/>
</dbReference>
<comment type="similarity">
    <text evidence="2">Belongs to the ODR-4 family.</text>
</comment>
<keyword evidence="8" id="KW-1185">Reference proteome</keyword>
<dbReference type="OrthoDB" id="21458at2759"/>
<proteinExistence type="inferred from homology"/>
<organism evidence="7 8">
    <name type="scientific">Plasmopara halstedii</name>
    <name type="common">Downy mildew of sunflower</name>
    <dbReference type="NCBI Taxonomy" id="4781"/>
    <lineage>
        <taxon>Eukaryota</taxon>
        <taxon>Sar</taxon>
        <taxon>Stramenopiles</taxon>
        <taxon>Oomycota</taxon>
        <taxon>Peronosporomycetes</taxon>
        <taxon>Peronosporales</taxon>
        <taxon>Peronosporaceae</taxon>
        <taxon>Plasmopara</taxon>
    </lineage>
</organism>
<dbReference type="OMA" id="DANIHYM"/>
<evidence type="ECO:0000256" key="2">
    <source>
        <dbReference type="ARBA" id="ARBA00010131"/>
    </source>
</evidence>
<keyword evidence="5 6" id="KW-0472">Membrane</keyword>
<evidence type="ECO:0000313" key="8">
    <source>
        <dbReference type="Proteomes" id="UP000054928"/>
    </source>
</evidence>
<evidence type="ECO:0000256" key="3">
    <source>
        <dbReference type="ARBA" id="ARBA00022692"/>
    </source>
</evidence>
<dbReference type="GO" id="GO:0008104">
    <property type="term" value="P:intracellular protein localization"/>
    <property type="evidence" value="ECO:0007669"/>
    <property type="project" value="TreeGrafter"/>
</dbReference>
<dbReference type="GO" id="GO:0016020">
    <property type="term" value="C:membrane"/>
    <property type="evidence" value="ECO:0007669"/>
    <property type="project" value="UniProtKB-SubCell"/>
</dbReference>
<dbReference type="InterPro" id="IPR029454">
    <property type="entry name" value="ODR-4-like"/>
</dbReference>
<dbReference type="PANTHER" id="PTHR33966">
    <property type="entry name" value="PROTEIN ODR-4 HOMOLOG"/>
    <property type="match status" value="1"/>
</dbReference>
<comment type="subcellular location">
    <subcellularLocation>
        <location evidence="1">Membrane</location>
    </subcellularLocation>
</comment>
<dbReference type="GeneID" id="36402196"/>
<reference evidence="8" key="1">
    <citation type="submission" date="2014-09" db="EMBL/GenBank/DDBJ databases">
        <authorList>
            <person name="Sharma Rahul"/>
            <person name="Thines Marco"/>
        </authorList>
    </citation>
    <scope>NUCLEOTIDE SEQUENCE [LARGE SCALE GENOMIC DNA]</scope>
</reference>
<evidence type="ECO:0000313" key="7">
    <source>
        <dbReference type="EMBL" id="CEG49376.1"/>
    </source>
</evidence>
<sequence>MTVESLSPPKDDPREVIVDDSVTNLWTKLTASTFEIGLLVGQISLSNAGDFVLAAVPVPSESEGGEPPNSLGDVSVDWVQEIAQHVNCLLPGGIRVVGIYVVSVLDISKQAVQYLRAIAEAVALSFNIPACDNVHYLAHVSLDDNFCIHSVYSVEDVQKTQLKPAKLKKSPGHLRFEQYRTLVEVDEPISFTSNASRTAIKVPNNRIDEVEEQLEILFRRVADSIAVHKLTDDANIHYMNLLTLKSSNPQKDLKNPLGSIRGTVSCVAFVLQSESKPSEVAAVYLKRDFVKSLSMRVALARESLNEDDDAGRISIFEKGGVIRLAQRGLVPWPLKPYFMATVHVLSDENAAKATENALEILGGVRNGDARNGDACAWVALETSGQLRSSQDLTLSKNSEQSNFVYFMLPLILVLLLIAYQHLA</sequence>
<accession>A0A0P1B4W5</accession>
<dbReference type="RefSeq" id="XP_024585745.1">
    <property type="nucleotide sequence ID" value="XM_024720559.1"/>
</dbReference>